<evidence type="ECO:0008006" key="4">
    <source>
        <dbReference type="Google" id="ProtNLM"/>
    </source>
</evidence>
<reference evidence="2" key="1">
    <citation type="submission" date="2022-10" db="EMBL/GenBank/DDBJ databases">
        <title>Determination and structural analysis of whole genome sequence of Sarocladium strictum F4-1.</title>
        <authorList>
            <person name="Hu L."/>
            <person name="Jiang Y."/>
        </authorList>
    </citation>
    <scope>NUCLEOTIDE SEQUENCE</scope>
    <source>
        <strain evidence="2">F4-1</strain>
    </source>
</reference>
<dbReference type="GO" id="GO:0005576">
    <property type="term" value="C:extracellular region"/>
    <property type="evidence" value="ECO:0007669"/>
    <property type="project" value="TreeGrafter"/>
</dbReference>
<evidence type="ECO:0000256" key="1">
    <source>
        <dbReference type="SAM" id="MobiDB-lite"/>
    </source>
</evidence>
<dbReference type="InterPro" id="IPR021054">
    <property type="entry name" value="Cell_wall_mannoprotein_1"/>
</dbReference>
<feature type="compositionally biased region" description="Polar residues" evidence="1">
    <location>
        <begin position="214"/>
        <end position="243"/>
    </location>
</feature>
<accession>A0AA39L543</accession>
<dbReference type="EMBL" id="JAPDFR010000007">
    <property type="protein sequence ID" value="KAK0384871.1"/>
    <property type="molecule type" value="Genomic_DNA"/>
</dbReference>
<feature type="compositionally biased region" description="Low complexity" evidence="1">
    <location>
        <begin position="184"/>
        <end position="205"/>
    </location>
</feature>
<dbReference type="Proteomes" id="UP001175261">
    <property type="component" value="Unassembled WGS sequence"/>
</dbReference>
<dbReference type="Gene3D" id="1.20.1280.140">
    <property type="match status" value="1"/>
</dbReference>
<name>A0AA39L543_SARSR</name>
<keyword evidence="3" id="KW-1185">Reference proteome</keyword>
<feature type="region of interest" description="Disordered" evidence="1">
    <location>
        <begin position="184"/>
        <end position="271"/>
    </location>
</feature>
<sequence>MRVSVCVSAAVFSTAAFSAITPFNVARQADVITGVLSGVGEKITAVDSAVTAYDGSDAEPVLDAGKTLVSTINSGVATAKASEDLTLEGSLALQDPVKDLTDKASSLVDNLTGKRSLIAEKRQCATTRAVVNDIDAASNELIDTIVAKVPQEAQGIAQTLVSDLQAVLAKAKTNFNEQNCVDAAAAPSQSSAQSSAQPSTSAQPSGKPSEAPAATTTAKPVEQPSGTVAPTAKPSSAQLTYGASSAHGEVPSGSPTAVVPPPPAHTGTPTGPVVVPTAGAGALLPPCLVAVGVAVAML</sequence>
<dbReference type="PANTHER" id="PTHR38123:SF6">
    <property type="entry name" value="CELL WALL SERINE-THREONINE-RICH GALACTOMANNOPROTEIN MP1 (AFU_ORTHOLOGUE AFUA_4G03240)"/>
    <property type="match status" value="1"/>
</dbReference>
<dbReference type="PANTHER" id="PTHR38123">
    <property type="entry name" value="CELL WALL SERINE-THREONINE-RICH GALACTOMANNOPROTEIN MP1 (AFU_ORTHOLOGUE AFUA_4G03240)"/>
    <property type="match status" value="1"/>
</dbReference>
<protein>
    <recommendedName>
        <fullName evidence="4">Cell wall protein</fullName>
    </recommendedName>
</protein>
<organism evidence="2 3">
    <name type="scientific">Sarocladium strictum</name>
    <name type="common">Black bundle disease fungus</name>
    <name type="synonym">Acremonium strictum</name>
    <dbReference type="NCBI Taxonomy" id="5046"/>
    <lineage>
        <taxon>Eukaryota</taxon>
        <taxon>Fungi</taxon>
        <taxon>Dikarya</taxon>
        <taxon>Ascomycota</taxon>
        <taxon>Pezizomycotina</taxon>
        <taxon>Sordariomycetes</taxon>
        <taxon>Hypocreomycetidae</taxon>
        <taxon>Hypocreales</taxon>
        <taxon>Sarocladiaceae</taxon>
        <taxon>Sarocladium</taxon>
    </lineage>
</organism>
<evidence type="ECO:0000313" key="3">
    <source>
        <dbReference type="Proteomes" id="UP001175261"/>
    </source>
</evidence>
<dbReference type="Pfam" id="PF12296">
    <property type="entry name" value="HsbA"/>
    <property type="match status" value="1"/>
</dbReference>
<evidence type="ECO:0000313" key="2">
    <source>
        <dbReference type="EMBL" id="KAK0384871.1"/>
    </source>
</evidence>
<gene>
    <name evidence="2" type="ORF">NLU13_7349</name>
</gene>
<proteinExistence type="predicted"/>
<comment type="caution">
    <text evidence="2">The sequence shown here is derived from an EMBL/GenBank/DDBJ whole genome shotgun (WGS) entry which is preliminary data.</text>
</comment>
<dbReference type="AlphaFoldDB" id="A0AA39L543"/>